<protein>
    <submittedName>
        <fullName evidence="1">Uncharacterized protein</fullName>
    </submittedName>
</protein>
<dbReference type="Proteomes" id="UP000805193">
    <property type="component" value="Unassembled WGS sequence"/>
</dbReference>
<accession>A0AC60QF84</accession>
<evidence type="ECO:0000313" key="2">
    <source>
        <dbReference type="Proteomes" id="UP000805193"/>
    </source>
</evidence>
<reference evidence="1 2" key="1">
    <citation type="journal article" date="2020" name="Cell">
        <title>Large-Scale Comparative Analyses of Tick Genomes Elucidate Their Genetic Diversity and Vector Capacities.</title>
        <authorList>
            <consortium name="Tick Genome and Microbiome Consortium (TIGMIC)"/>
            <person name="Jia N."/>
            <person name="Wang J."/>
            <person name="Shi W."/>
            <person name="Du L."/>
            <person name="Sun Y."/>
            <person name="Zhan W."/>
            <person name="Jiang J.F."/>
            <person name="Wang Q."/>
            <person name="Zhang B."/>
            <person name="Ji P."/>
            <person name="Bell-Sakyi L."/>
            <person name="Cui X.M."/>
            <person name="Yuan T.T."/>
            <person name="Jiang B.G."/>
            <person name="Yang W.F."/>
            <person name="Lam T.T."/>
            <person name="Chang Q.C."/>
            <person name="Ding S.J."/>
            <person name="Wang X.J."/>
            <person name="Zhu J.G."/>
            <person name="Ruan X.D."/>
            <person name="Zhao L."/>
            <person name="Wei J.T."/>
            <person name="Ye R.Z."/>
            <person name="Que T.C."/>
            <person name="Du C.H."/>
            <person name="Zhou Y.H."/>
            <person name="Cheng J.X."/>
            <person name="Dai P.F."/>
            <person name="Guo W.B."/>
            <person name="Han X.H."/>
            <person name="Huang E.J."/>
            <person name="Li L.F."/>
            <person name="Wei W."/>
            <person name="Gao Y.C."/>
            <person name="Liu J.Z."/>
            <person name="Shao H.Z."/>
            <person name="Wang X."/>
            <person name="Wang C.C."/>
            <person name="Yang T.C."/>
            <person name="Huo Q.B."/>
            <person name="Li W."/>
            <person name="Chen H.Y."/>
            <person name="Chen S.E."/>
            <person name="Zhou L.G."/>
            <person name="Ni X.B."/>
            <person name="Tian J.H."/>
            <person name="Sheng Y."/>
            <person name="Liu T."/>
            <person name="Pan Y.S."/>
            <person name="Xia L.Y."/>
            <person name="Li J."/>
            <person name="Zhao F."/>
            <person name="Cao W.C."/>
        </authorList>
    </citation>
    <scope>NUCLEOTIDE SEQUENCE [LARGE SCALE GENOMIC DNA]</scope>
    <source>
        <strain evidence="1">Iper-2018</strain>
    </source>
</reference>
<keyword evidence="2" id="KW-1185">Reference proteome</keyword>
<dbReference type="EMBL" id="JABSTQ010009217">
    <property type="protein sequence ID" value="KAG0431524.1"/>
    <property type="molecule type" value="Genomic_DNA"/>
</dbReference>
<sequence>MRINEEDSRAITVVWEDHSFEARPGPARPENVFVQARARPAGQAGFGPSGWPGPVQCSSCGSLQRRNCYFLRDALFKEDFFTPDSPATLRFLDLLLAAGFLLALTFLFFAGDDRPVVDLLRLDLRLLLFPAVAILALDLLVALAPLVLERDDRRLLVRLV</sequence>
<gene>
    <name evidence="1" type="ORF">HPB47_021719</name>
</gene>
<proteinExistence type="predicted"/>
<name>A0AC60QF84_IXOPE</name>
<comment type="caution">
    <text evidence="1">The sequence shown here is derived from an EMBL/GenBank/DDBJ whole genome shotgun (WGS) entry which is preliminary data.</text>
</comment>
<organism evidence="1 2">
    <name type="scientific">Ixodes persulcatus</name>
    <name type="common">Taiga tick</name>
    <dbReference type="NCBI Taxonomy" id="34615"/>
    <lineage>
        <taxon>Eukaryota</taxon>
        <taxon>Metazoa</taxon>
        <taxon>Ecdysozoa</taxon>
        <taxon>Arthropoda</taxon>
        <taxon>Chelicerata</taxon>
        <taxon>Arachnida</taxon>
        <taxon>Acari</taxon>
        <taxon>Parasitiformes</taxon>
        <taxon>Ixodida</taxon>
        <taxon>Ixodoidea</taxon>
        <taxon>Ixodidae</taxon>
        <taxon>Ixodinae</taxon>
        <taxon>Ixodes</taxon>
    </lineage>
</organism>
<evidence type="ECO:0000313" key="1">
    <source>
        <dbReference type="EMBL" id="KAG0431524.1"/>
    </source>
</evidence>